<dbReference type="Proteomes" id="UP001207468">
    <property type="component" value="Unassembled WGS sequence"/>
</dbReference>
<dbReference type="EMBL" id="JAGFNK010000368">
    <property type="protein sequence ID" value="KAI9451595.1"/>
    <property type="molecule type" value="Genomic_DNA"/>
</dbReference>
<keyword evidence="2" id="KW-1185">Reference proteome</keyword>
<gene>
    <name evidence="1" type="ORF">F5148DRAFT_539645</name>
</gene>
<protein>
    <submittedName>
        <fullName evidence="1">Uncharacterized protein</fullName>
    </submittedName>
</protein>
<proteinExistence type="predicted"/>
<evidence type="ECO:0000313" key="2">
    <source>
        <dbReference type="Proteomes" id="UP001207468"/>
    </source>
</evidence>
<evidence type="ECO:0000313" key="1">
    <source>
        <dbReference type="EMBL" id="KAI9451595.1"/>
    </source>
</evidence>
<accession>A0ACC0TW97</accession>
<reference evidence="1" key="1">
    <citation type="submission" date="2021-03" db="EMBL/GenBank/DDBJ databases">
        <title>Evolutionary priming and transition to the ectomycorrhizal habit in an iconic lineage of mushroom-forming fungi: is preadaptation a requirement?</title>
        <authorList>
            <consortium name="DOE Joint Genome Institute"/>
            <person name="Looney B.P."/>
            <person name="Miyauchi S."/>
            <person name="Morin E."/>
            <person name="Drula E."/>
            <person name="Courty P.E."/>
            <person name="Chicoki N."/>
            <person name="Fauchery L."/>
            <person name="Kohler A."/>
            <person name="Kuo A."/>
            <person name="LaButti K."/>
            <person name="Pangilinan J."/>
            <person name="Lipzen A."/>
            <person name="Riley R."/>
            <person name="Andreopoulos W."/>
            <person name="He G."/>
            <person name="Johnson J."/>
            <person name="Barry K.W."/>
            <person name="Grigoriev I.V."/>
            <person name="Nagy L."/>
            <person name="Hibbett D."/>
            <person name="Henrissat B."/>
            <person name="Matheny P.B."/>
            <person name="Labbe J."/>
            <person name="Martin A.F."/>
        </authorList>
    </citation>
    <scope>NUCLEOTIDE SEQUENCE</scope>
    <source>
        <strain evidence="1">BPL698</strain>
    </source>
</reference>
<organism evidence="1 2">
    <name type="scientific">Russula earlei</name>
    <dbReference type="NCBI Taxonomy" id="71964"/>
    <lineage>
        <taxon>Eukaryota</taxon>
        <taxon>Fungi</taxon>
        <taxon>Dikarya</taxon>
        <taxon>Basidiomycota</taxon>
        <taxon>Agaricomycotina</taxon>
        <taxon>Agaricomycetes</taxon>
        <taxon>Russulales</taxon>
        <taxon>Russulaceae</taxon>
        <taxon>Russula</taxon>
    </lineage>
</organism>
<sequence>MGSQVPALTRRRTRQRKNASMKLSCHFLGSTSTWATRLRQQKSGRERDKQNTVTRVGTAPTSSSHTPGDNVRHAVHLFFFFFSSFELIFRRKKKKREEREISHGHVSQLSSDNCHSTGRPLSLCPSRSQESSERREFRKQHLVRFTRPSMLSTWKHSLYIWVAPTRGVHHATPQKNIGGV</sequence>
<name>A0ACC0TW97_9AGAM</name>
<comment type="caution">
    <text evidence="1">The sequence shown here is derived from an EMBL/GenBank/DDBJ whole genome shotgun (WGS) entry which is preliminary data.</text>
</comment>